<gene>
    <name evidence="1" type="ORF">QR695_05735</name>
</gene>
<evidence type="ECO:0000313" key="2">
    <source>
        <dbReference type="Proteomes" id="UP001230807"/>
    </source>
</evidence>
<proteinExistence type="predicted"/>
<dbReference type="EMBL" id="JASWER010000003">
    <property type="protein sequence ID" value="MDL5376504.1"/>
    <property type="molecule type" value="Genomic_DNA"/>
</dbReference>
<evidence type="ECO:0000313" key="1">
    <source>
        <dbReference type="EMBL" id="MDL5376504.1"/>
    </source>
</evidence>
<dbReference type="RefSeq" id="WP_214832119.1">
    <property type="nucleotide sequence ID" value="NZ_CP183077.1"/>
</dbReference>
<name>A0ABT7MMS7_9BACL</name>
<organism evidence="1 2">
    <name type="scientific">Exiguobacterium mexicanum</name>
    <dbReference type="NCBI Taxonomy" id="340146"/>
    <lineage>
        <taxon>Bacteria</taxon>
        <taxon>Bacillati</taxon>
        <taxon>Bacillota</taxon>
        <taxon>Bacilli</taxon>
        <taxon>Bacillales</taxon>
        <taxon>Bacillales Family XII. Incertae Sedis</taxon>
        <taxon>Exiguobacterium</taxon>
    </lineage>
</organism>
<accession>A0ABT7MMS7</accession>
<sequence>MKLIRHSEWADTKLTLHLLSQILGKIKLGLAPQEPQWAHVTLPLTVNGFSTGPLWSGETLFEVDIDVAARIITVHVESNRTMFPLEDGKSLKTYYSEIIGTLQASGVRLELNPKTQEMRELRYLDRDEAPLAYDADAAQKGVRLFQYAAREQAAFLAPLRCRKVKPALFWGTFDVSSIIVYGESEPFPEDKLIEKAAFDEHMIEFGFWLGDDSVDGPMFFILPSPFQYTELDSERLQPTDAYYDAKMSECFLSLEKAGRSSDVRAFFRTSFELLSEQLVWEGCAHYFLSLDMPPQPKQEPTDERL</sequence>
<dbReference type="Proteomes" id="UP001230807">
    <property type="component" value="Unassembled WGS sequence"/>
</dbReference>
<reference evidence="1 2" key="1">
    <citation type="submission" date="2023-06" db="EMBL/GenBank/DDBJ databases">
        <title>Influencing factors and mechanism of Cr(VI) reduction by facultative anaerobic Exiguobacterium sp. PY14.</title>
        <authorList>
            <person name="Zou L."/>
        </authorList>
    </citation>
    <scope>NUCLEOTIDE SEQUENCE [LARGE SCALE GENOMIC DNA]</scope>
    <source>
        <strain evidence="1 2">PY14</strain>
    </source>
</reference>
<keyword evidence="2" id="KW-1185">Reference proteome</keyword>
<protein>
    <submittedName>
        <fullName evidence="1">DUF5996 family protein</fullName>
    </submittedName>
</protein>
<dbReference type="InterPro" id="IPR046038">
    <property type="entry name" value="DUF5996"/>
</dbReference>
<comment type="caution">
    <text evidence="1">The sequence shown here is derived from an EMBL/GenBank/DDBJ whole genome shotgun (WGS) entry which is preliminary data.</text>
</comment>
<dbReference type="Pfam" id="PF19459">
    <property type="entry name" value="DUF5996"/>
    <property type="match status" value="1"/>
</dbReference>